<proteinExistence type="predicted"/>
<dbReference type="AlphaFoldDB" id="K1YP36"/>
<evidence type="ECO:0000259" key="1">
    <source>
        <dbReference type="Pfam" id="PF01261"/>
    </source>
</evidence>
<name>K1YP36_9BACT</name>
<protein>
    <recommendedName>
        <fullName evidence="1">Xylose isomerase-like TIM barrel domain-containing protein</fullName>
    </recommendedName>
</protein>
<feature type="domain" description="Xylose isomerase-like TIM barrel" evidence="1">
    <location>
        <begin position="17"/>
        <end position="161"/>
    </location>
</feature>
<reference evidence="2" key="1">
    <citation type="journal article" date="2012" name="Science">
        <title>Fermentation, hydrogen, and sulfur metabolism in multiple uncultivated bacterial phyla.</title>
        <authorList>
            <person name="Wrighton K.C."/>
            <person name="Thomas B.C."/>
            <person name="Sharon I."/>
            <person name="Miller C.S."/>
            <person name="Castelle C.J."/>
            <person name="VerBerkmoes N.C."/>
            <person name="Wilkins M.J."/>
            <person name="Hettich R.L."/>
            <person name="Lipton M.S."/>
            <person name="Williams K.H."/>
            <person name="Long P.E."/>
            <person name="Banfield J.F."/>
        </authorList>
    </citation>
    <scope>NUCLEOTIDE SEQUENCE [LARGE SCALE GENOMIC DNA]</scope>
</reference>
<organism evidence="2">
    <name type="scientific">uncultured bacterium</name>
    <name type="common">gcode 4</name>
    <dbReference type="NCBI Taxonomy" id="1234023"/>
    <lineage>
        <taxon>Bacteria</taxon>
        <taxon>environmental samples</taxon>
    </lineage>
</organism>
<comment type="caution">
    <text evidence="2">The sequence shown here is derived from an EMBL/GenBank/DDBJ whole genome shotgun (WGS) entry which is preliminary data.</text>
</comment>
<accession>K1YP36</accession>
<gene>
    <name evidence="2" type="ORF">ACD_71C00052G0001</name>
</gene>
<sequence length="167" mass="19196">MNMKIPLLRKVNEFNKKLLDSLQKLKSDGFELLVENMPSCPWYFGGQWYHSNFMNADEIIEFSTKTGYGITLDVSHAALYCNYHKKDLEEQIKKIIPVTKYIHIADAAKSNGEGLQIGDGTIDFETILPHLVKTDLWCLVEIWQGHKFGGEKFIEAIKKLKAINKDF</sequence>
<dbReference type="Gene3D" id="3.20.20.150">
    <property type="entry name" value="Divalent-metal-dependent TIM barrel enzymes"/>
    <property type="match status" value="1"/>
</dbReference>
<dbReference type="InterPro" id="IPR036237">
    <property type="entry name" value="Xyl_isomerase-like_sf"/>
</dbReference>
<dbReference type="InterPro" id="IPR013022">
    <property type="entry name" value="Xyl_isomerase-like_TIM-brl"/>
</dbReference>
<dbReference type="EMBL" id="AMFJ01028783">
    <property type="protein sequence ID" value="EKD44670.1"/>
    <property type="molecule type" value="Genomic_DNA"/>
</dbReference>
<evidence type="ECO:0000313" key="2">
    <source>
        <dbReference type="EMBL" id="EKD44670.1"/>
    </source>
</evidence>
<dbReference type="SUPFAM" id="SSF51658">
    <property type="entry name" value="Xylose isomerase-like"/>
    <property type="match status" value="1"/>
</dbReference>
<dbReference type="Pfam" id="PF01261">
    <property type="entry name" value="AP_endonuc_2"/>
    <property type="match status" value="1"/>
</dbReference>